<evidence type="ECO:0000313" key="5">
    <source>
        <dbReference type="EMBL" id="AXF85638.1"/>
    </source>
</evidence>
<keyword evidence="1" id="KW-0805">Transcription regulation</keyword>
<dbReference type="Gene3D" id="1.10.10.10">
    <property type="entry name" value="Winged helix-like DNA-binding domain superfamily/Winged helix DNA-binding domain"/>
    <property type="match status" value="1"/>
</dbReference>
<dbReference type="InterPro" id="IPR036388">
    <property type="entry name" value="WH-like_DNA-bd_sf"/>
</dbReference>
<dbReference type="GO" id="GO:0003677">
    <property type="term" value="F:DNA binding"/>
    <property type="evidence" value="ECO:0007669"/>
    <property type="project" value="UniProtKB-KW"/>
</dbReference>
<reference evidence="6" key="1">
    <citation type="submission" date="2018-07" db="EMBL/GenBank/DDBJ databases">
        <authorList>
            <person name="Kim H."/>
        </authorList>
    </citation>
    <scope>NUCLEOTIDE SEQUENCE [LARGE SCALE GENOMIC DNA]</scope>
    <source>
        <strain evidence="6">F02</strain>
    </source>
</reference>
<gene>
    <name evidence="5" type="ORF">DTO96_101369</name>
</gene>
<dbReference type="InterPro" id="IPR002577">
    <property type="entry name" value="HTH_HxlR"/>
</dbReference>
<evidence type="ECO:0000256" key="3">
    <source>
        <dbReference type="ARBA" id="ARBA00023163"/>
    </source>
</evidence>
<dbReference type="InterPro" id="IPR036390">
    <property type="entry name" value="WH_DNA-bd_sf"/>
</dbReference>
<dbReference type="Proteomes" id="UP000252182">
    <property type="component" value="Chromosome"/>
</dbReference>
<dbReference type="AlphaFoldDB" id="A0A345DBA0"/>
<dbReference type="PANTHER" id="PTHR33204">
    <property type="entry name" value="TRANSCRIPTIONAL REGULATOR, MARR FAMILY"/>
    <property type="match status" value="1"/>
</dbReference>
<keyword evidence="6" id="KW-1185">Reference proteome</keyword>
<name>A0A345DBA0_9BURK</name>
<feature type="domain" description="HTH hxlR-type" evidence="4">
    <location>
        <begin position="12"/>
        <end position="111"/>
    </location>
</feature>
<keyword evidence="2" id="KW-0238">DNA-binding</keyword>
<dbReference type="Pfam" id="PF01638">
    <property type="entry name" value="HxlR"/>
    <property type="match status" value="1"/>
</dbReference>
<dbReference type="KEGG" id="hyf:DTO96_101369"/>
<dbReference type="EMBL" id="CP031124">
    <property type="protein sequence ID" value="AXF85638.1"/>
    <property type="molecule type" value="Genomic_DNA"/>
</dbReference>
<evidence type="ECO:0000256" key="1">
    <source>
        <dbReference type="ARBA" id="ARBA00023015"/>
    </source>
</evidence>
<evidence type="ECO:0000259" key="4">
    <source>
        <dbReference type="PROSITE" id="PS51118"/>
    </source>
</evidence>
<protein>
    <submittedName>
        <fullName evidence="5">Putative HTH-type transcriptional regulator</fullName>
    </submittedName>
</protein>
<dbReference type="PANTHER" id="PTHR33204:SF37">
    <property type="entry name" value="HTH-TYPE TRANSCRIPTIONAL REGULATOR YODB"/>
    <property type="match status" value="1"/>
</dbReference>
<dbReference type="RefSeq" id="WP_114562810.1">
    <property type="nucleotide sequence ID" value="NZ_CP031124.1"/>
</dbReference>
<evidence type="ECO:0000313" key="6">
    <source>
        <dbReference type="Proteomes" id="UP000252182"/>
    </source>
</evidence>
<keyword evidence="3" id="KW-0804">Transcription</keyword>
<dbReference type="OrthoDB" id="9807069at2"/>
<organism evidence="5 6">
    <name type="scientific">Ephemeroptericola cinctiostellae</name>
    <dbReference type="NCBI Taxonomy" id="2268024"/>
    <lineage>
        <taxon>Bacteria</taxon>
        <taxon>Pseudomonadati</taxon>
        <taxon>Pseudomonadota</taxon>
        <taxon>Betaproteobacteria</taxon>
        <taxon>Burkholderiales</taxon>
        <taxon>Burkholderiaceae</taxon>
        <taxon>Ephemeroptericola</taxon>
    </lineage>
</organism>
<sequence>MKKNKTKLRSHCPVNYGLEAFGDRWALLILRDIIFRGKRTYGEFLESEEGFSTNILASRLEHLTSAGILRLDEDESDARKGLYTLTEKGLDLIPLVFEMILWSAKYDDDSEAKHISQLIELIQKDNRKISQKTIEQVKRGEAIVKAYVL</sequence>
<dbReference type="SUPFAM" id="SSF46785">
    <property type="entry name" value="Winged helix' DNA-binding domain"/>
    <property type="match status" value="1"/>
</dbReference>
<evidence type="ECO:0000256" key="2">
    <source>
        <dbReference type="ARBA" id="ARBA00023125"/>
    </source>
</evidence>
<proteinExistence type="predicted"/>
<accession>A0A345DBA0</accession>
<dbReference type="PROSITE" id="PS51118">
    <property type="entry name" value="HTH_HXLR"/>
    <property type="match status" value="1"/>
</dbReference>